<dbReference type="EMBL" id="DTKJ01000044">
    <property type="protein sequence ID" value="HGZ11869.1"/>
    <property type="molecule type" value="Genomic_DNA"/>
</dbReference>
<proteinExistence type="predicted"/>
<dbReference type="InterPro" id="IPR004452">
    <property type="entry name" value="LutB/LldF"/>
</dbReference>
<evidence type="ECO:0000256" key="6">
    <source>
        <dbReference type="ARBA" id="ARBA00023004"/>
    </source>
</evidence>
<accession>A0A7C5AM42</accession>
<comment type="caution">
    <text evidence="9">The sequence shown here is derived from an EMBL/GenBank/DDBJ whole genome shotgun (WGS) entry which is preliminary data.</text>
</comment>
<dbReference type="SUPFAM" id="SSF46548">
    <property type="entry name" value="alpha-helical ferredoxin"/>
    <property type="match status" value="1"/>
</dbReference>
<evidence type="ECO:0000256" key="4">
    <source>
        <dbReference type="ARBA" id="ARBA00022737"/>
    </source>
</evidence>
<keyword evidence="1" id="KW-0813">Transport</keyword>
<evidence type="ECO:0000256" key="5">
    <source>
        <dbReference type="ARBA" id="ARBA00022982"/>
    </source>
</evidence>
<dbReference type="PANTHER" id="PTHR47153:SF2">
    <property type="entry name" value="LACTATE UTILIZATION PROTEIN B"/>
    <property type="match status" value="1"/>
</dbReference>
<dbReference type="InterPro" id="IPR024185">
    <property type="entry name" value="FTHF_cligase-like_sf"/>
</dbReference>
<keyword evidence="3" id="KW-0479">Metal-binding</keyword>
<feature type="domain" description="4Fe-4S ferredoxin-type" evidence="8">
    <location>
        <begin position="290"/>
        <end position="323"/>
    </location>
</feature>
<dbReference type="PROSITE" id="PS00198">
    <property type="entry name" value="4FE4S_FER_1"/>
    <property type="match status" value="2"/>
</dbReference>
<dbReference type="PROSITE" id="PS51379">
    <property type="entry name" value="4FE4S_FER_2"/>
    <property type="match status" value="2"/>
</dbReference>
<keyword evidence="5" id="KW-0249">Electron transport</keyword>
<dbReference type="PANTHER" id="PTHR47153">
    <property type="entry name" value="LACTATE UTILIZATION PROTEIN B"/>
    <property type="match status" value="1"/>
</dbReference>
<dbReference type="GO" id="GO:0046872">
    <property type="term" value="F:metal ion binding"/>
    <property type="evidence" value="ECO:0007669"/>
    <property type="project" value="UniProtKB-KW"/>
</dbReference>
<evidence type="ECO:0000256" key="1">
    <source>
        <dbReference type="ARBA" id="ARBA00022448"/>
    </source>
</evidence>
<gene>
    <name evidence="9" type="ORF">ENW48_06585</name>
</gene>
<reference evidence="9" key="1">
    <citation type="journal article" date="2020" name="mSystems">
        <title>Genome- and Community-Level Interaction Insights into Carbon Utilization and Element Cycling Functions of Hydrothermarchaeota in Hydrothermal Sediment.</title>
        <authorList>
            <person name="Zhou Z."/>
            <person name="Liu Y."/>
            <person name="Xu W."/>
            <person name="Pan J."/>
            <person name="Luo Z.H."/>
            <person name="Li M."/>
        </authorList>
    </citation>
    <scope>NUCLEOTIDE SEQUENCE [LARGE SCALE GENOMIC DNA]</scope>
    <source>
        <strain evidence="9">SpSt-853</strain>
    </source>
</reference>
<dbReference type="Pfam" id="PF02589">
    <property type="entry name" value="LUD_dom"/>
    <property type="match status" value="2"/>
</dbReference>
<dbReference type="Gene3D" id="3.40.50.10420">
    <property type="entry name" value="NagB/RpiA/CoA transferase-like"/>
    <property type="match status" value="2"/>
</dbReference>
<dbReference type="InterPro" id="IPR003741">
    <property type="entry name" value="LUD_dom"/>
</dbReference>
<dbReference type="Pfam" id="PF13183">
    <property type="entry name" value="Fer4_8"/>
    <property type="match status" value="1"/>
</dbReference>
<evidence type="ECO:0000256" key="3">
    <source>
        <dbReference type="ARBA" id="ARBA00022723"/>
    </source>
</evidence>
<keyword evidence="6" id="KW-0408">Iron</keyword>
<dbReference type="Gene3D" id="1.10.1060.10">
    <property type="entry name" value="Alpha-helical ferredoxin"/>
    <property type="match status" value="1"/>
</dbReference>
<dbReference type="InterPro" id="IPR017896">
    <property type="entry name" value="4Fe4S_Fe-S-bd"/>
</dbReference>
<evidence type="ECO:0000313" key="9">
    <source>
        <dbReference type="EMBL" id="HGZ11869.1"/>
    </source>
</evidence>
<keyword evidence="4" id="KW-0677">Repeat</keyword>
<dbReference type="GO" id="GO:0006089">
    <property type="term" value="P:lactate metabolic process"/>
    <property type="evidence" value="ECO:0007669"/>
    <property type="project" value="InterPro"/>
</dbReference>
<keyword evidence="7" id="KW-0411">Iron-sulfur</keyword>
<keyword evidence="2" id="KW-0004">4Fe-4S</keyword>
<dbReference type="GO" id="GO:0051539">
    <property type="term" value="F:4 iron, 4 sulfur cluster binding"/>
    <property type="evidence" value="ECO:0007669"/>
    <property type="project" value="UniProtKB-KW"/>
</dbReference>
<dbReference type="InterPro" id="IPR009051">
    <property type="entry name" value="Helical_ferredxn"/>
</dbReference>
<evidence type="ECO:0000259" key="8">
    <source>
        <dbReference type="PROSITE" id="PS51379"/>
    </source>
</evidence>
<evidence type="ECO:0000256" key="2">
    <source>
        <dbReference type="ARBA" id="ARBA00022485"/>
    </source>
</evidence>
<dbReference type="SUPFAM" id="SSF100950">
    <property type="entry name" value="NagB/RpiA/CoA transferase-like"/>
    <property type="match status" value="2"/>
</dbReference>
<dbReference type="InterPro" id="IPR037171">
    <property type="entry name" value="NagB/RpiA_transferase-like"/>
</dbReference>
<evidence type="ECO:0000256" key="7">
    <source>
        <dbReference type="ARBA" id="ARBA00023014"/>
    </source>
</evidence>
<name>A0A7C5AM42_9BACT</name>
<sequence>MTPPRDLCNTSWRQAVQAATHRALEARERLLADYPEWPIWRRQIKNLKNEVVRNWPEYVARLRSQVEGWGGVVYLAQDASEARHYILKVAQKHGARRIIQSKSMTAHEIGLESFLRSQGLKLTETDLGEFIVQLAGHPPAHLTAPALHLNRHQISRILSHHLGQDAPEEPGPLTRYAAKALVPRYEEAEMGITGVNFAAAREGVLVCLENEGNLRLTASRPPVHLALMGWDKLVPSLEALVPGLRLLPASATGQRLTSLVHFFRGRKSLPHGDQAFYLVILDHGRSRLAAHPEVREALYCLRCGACLNICPVFQMGAAYLYGRVYPGAIGILLAPFLPPPGDLTDMCTQCGSCKEVCPADIDLPGKIRYLRQKARSFRIYHTLAASAGVLLGEPRMFRFFEASARRLLPQGSRKTLGWLSGFGPASESFWTRWKKGGSKRSKRSKNRVILAEKGLFIGGDAETPGFPGKVQGHEVSRAAEGHFVKGGAAARFAEAGSTVVHLAGPQELARYLAATARGEIWLAEQPPLTRVALELSRLGVPFCQVGEHWAPEADTAVTPGLGAIPETGSVMVAPGSGPAVWLPYKARRHVVLVPLGQSALSLKEALTLTAESRSHWISWLTGPTRTADIEKLLVLGAQGPEELTIIFYSGDHGES</sequence>
<dbReference type="InterPro" id="IPR017900">
    <property type="entry name" value="4Fe4S_Fe_S_CS"/>
</dbReference>
<feature type="domain" description="4Fe-4S ferredoxin-type" evidence="8">
    <location>
        <begin position="337"/>
        <end position="366"/>
    </location>
</feature>
<protein>
    <recommendedName>
        <fullName evidence="8">4Fe-4S ferredoxin-type domain-containing protein</fullName>
    </recommendedName>
</protein>
<dbReference type="AlphaFoldDB" id="A0A7C5AM42"/>
<organism evidence="9">
    <name type="scientific">Desulfobacca acetoxidans</name>
    <dbReference type="NCBI Taxonomy" id="60893"/>
    <lineage>
        <taxon>Bacteria</taxon>
        <taxon>Pseudomonadati</taxon>
        <taxon>Thermodesulfobacteriota</taxon>
        <taxon>Desulfobaccia</taxon>
        <taxon>Desulfobaccales</taxon>
        <taxon>Desulfobaccaceae</taxon>
        <taxon>Desulfobacca</taxon>
    </lineage>
</organism>